<reference evidence="1" key="1">
    <citation type="journal article" date="2021" name="Genome Biol. Evol.">
        <title>The assembled and annotated genome of the fairy-ring fungus Marasmius oreades.</title>
        <authorList>
            <person name="Hiltunen M."/>
            <person name="Ament-Velasquez S.L."/>
            <person name="Johannesson H."/>
        </authorList>
    </citation>
    <scope>NUCLEOTIDE SEQUENCE</scope>
    <source>
        <strain evidence="1">03SP1</strain>
    </source>
</reference>
<name>A0A9P8AE50_9AGAR</name>
<protein>
    <submittedName>
        <fullName evidence="1">Uncharacterized protein</fullName>
    </submittedName>
</protein>
<keyword evidence="2" id="KW-1185">Reference proteome</keyword>
<proteinExistence type="predicted"/>
<sequence>MLDSLAATLHSTTLNQPRAHLAGLPARELQQIQARLPNLVDVREDAKIVTYTNVAVELLKKPPPTNVHGFDQDGEDLGIVHPAIAYHFMLPHLNLFAYFCHEDDVPEDLRPLCIWALQQKVVALTECPDKQLRRMLASPNGRVDTQAKLFMELRVRSKLFAHLLSPGINLPDTALPHIQGCIELEAKSKPQAKDAFLRNPALYVQQGIVLARTRSRDPEVRKFLERVVNDIDKVNSQNVKMFLIQSKLYLSRVLRRMGEVEEAVVHEKYLISWFKKNPEVVPDKILREWFETESGHDPVFEGLGGTKWLHNRKTTWKSVTWQSRACFRCGVKETPMKRMMQCAKSQRHARWKTTLITKLVASNSQLSSQVDFSWRWAMYRRLDQIQDDWI</sequence>
<evidence type="ECO:0000313" key="1">
    <source>
        <dbReference type="EMBL" id="KAG7098143.1"/>
    </source>
</evidence>
<dbReference type="EMBL" id="CM032181">
    <property type="protein sequence ID" value="KAG7098143.1"/>
    <property type="molecule type" value="Genomic_DNA"/>
</dbReference>
<dbReference type="GeneID" id="66069189"/>
<dbReference type="AlphaFoldDB" id="A0A9P8AE50"/>
<dbReference type="KEGG" id="more:E1B28_000113"/>
<dbReference type="OrthoDB" id="2931494at2759"/>
<accession>A0A9P8AE50</accession>
<dbReference type="RefSeq" id="XP_043014613.1">
    <property type="nucleotide sequence ID" value="XM_043145914.1"/>
</dbReference>
<gene>
    <name evidence="1" type="ORF">E1B28_000113</name>
</gene>
<organism evidence="1 2">
    <name type="scientific">Marasmius oreades</name>
    <name type="common">fairy-ring Marasmius</name>
    <dbReference type="NCBI Taxonomy" id="181124"/>
    <lineage>
        <taxon>Eukaryota</taxon>
        <taxon>Fungi</taxon>
        <taxon>Dikarya</taxon>
        <taxon>Basidiomycota</taxon>
        <taxon>Agaricomycotina</taxon>
        <taxon>Agaricomycetes</taxon>
        <taxon>Agaricomycetidae</taxon>
        <taxon>Agaricales</taxon>
        <taxon>Marasmiineae</taxon>
        <taxon>Marasmiaceae</taxon>
        <taxon>Marasmius</taxon>
    </lineage>
</organism>
<comment type="caution">
    <text evidence="1">The sequence shown here is derived from an EMBL/GenBank/DDBJ whole genome shotgun (WGS) entry which is preliminary data.</text>
</comment>
<dbReference type="Proteomes" id="UP001049176">
    <property type="component" value="Chromosome 1"/>
</dbReference>
<evidence type="ECO:0000313" key="2">
    <source>
        <dbReference type="Proteomes" id="UP001049176"/>
    </source>
</evidence>